<evidence type="ECO:0000256" key="2">
    <source>
        <dbReference type="ARBA" id="ARBA00022670"/>
    </source>
</evidence>
<evidence type="ECO:0000313" key="12">
    <source>
        <dbReference type="EMBL" id="MDR6240560.1"/>
    </source>
</evidence>
<keyword evidence="6" id="KW-0862">Zinc</keyword>
<dbReference type="Gene3D" id="3.40.390.10">
    <property type="entry name" value="Collagenase (Catalytic Domain)"/>
    <property type="match status" value="1"/>
</dbReference>
<dbReference type="EMBL" id="JAVDQD010000005">
    <property type="protein sequence ID" value="MDR6240560.1"/>
    <property type="molecule type" value="Genomic_DNA"/>
</dbReference>
<feature type="domain" description="Peptidase M43 pregnancy-associated plasma-A" evidence="10">
    <location>
        <begin position="149"/>
        <end position="299"/>
    </location>
</feature>
<evidence type="ECO:0000313" key="13">
    <source>
        <dbReference type="Proteomes" id="UP001185092"/>
    </source>
</evidence>
<keyword evidence="7" id="KW-0482">Metalloprotease</keyword>
<evidence type="ECO:0000256" key="6">
    <source>
        <dbReference type="ARBA" id="ARBA00022833"/>
    </source>
</evidence>
<name>A0AAE3XQ42_9BACT</name>
<reference evidence="12" key="1">
    <citation type="submission" date="2023-07" db="EMBL/GenBank/DDBJ databases">
        <title>Genomic Encyclopedia of Type Strains, Phase IV (KMG-IV): sequencing the most valuable type-strain genomes for metagenomic binning, comparative biology and taxonomic classification.</title>
        <authorList>
            <person name="Goeker M."/>
        </authorList>
    </citation>
    <scope>NUCLEOTIDE SEQUENCE</scope>
    <source>
        <strain evidence="12">DSM 26174</strain>
    </source>
</reference>
<comment type="similarity">
    <text evidence="1">Belongs to the peptidase M43B family.</text>
</comment>
<dbReference type="InterPro" id="IPR008754">
    <property type="entry name" value="Peptidase_M43"/>
</dbReference>
<keyword evidence="13" id="KW-1185">Reference proteome</keyword>
<dbReference type="AlphaFoldDB" id="A0AAE3XQ42"/>
<keyword evidence="2" id="KW-0645">Protease</keyword>
<dbReference type="Proteomes" id="UP001185092">
    <property type="component" value="Unassembled WGS sequence"/>
</dbReference>
<evidence type="ECO:0000256" key="8">
    <source>
        <dbReference type="ARBA" id="ARBA00023157"/>
    </source>
</evidence>
<dbReference type="InterPro" id="IPR026444">
    <property type="entry name" value="Secre_tail"/>
</dbReference>
<evidence type="ECO:0000256" key="7">
    <source>
        <dbReference type="ARBA" id="ARBA00023049"/>
    </source>
</evidence>
<dbReference type="SUPFAM" id="SSF55486">
    <property type="entry name" value="Metalloproteases ('zincins'), catalytic domain"/>
    <property type="match status" value="1"/>
</dbReference>
<dbReference type="Pfam" id="PF18962">
    <property type="entry name" value="Por_Secre_tail"/>
    <property type="match status" value="1"/>
</dbReference>
<dbReference type="PANTHER" id="PTHR47466:SF1">
    <property type="entry name" value="METALLOPROTEASE MEP1 (AFU_ORTHOLOGUE AFUA_1G07730)-RELATED"/>
    <property type="match status" value="1"/>
</dbReference>
<accession>A0AAE3XQ42</accession>
<keyword evidence="4 9" id="KW-0732">Signal</keyword>
<comment type="caution">
    <text evidence="12">The sequence shown here is derived from an EMBL/GenBank/DDBJ whole genome shotgun (WGS) entry which is preliminary data.</text>
</comment>
<proteinExistence type="inferred from homology"/>
<evidence type="ECO:0000259" key="11">
    <source>
        <dbReference type="Pfam" id="PF18962"/>
    </source>
</evidence>
<dbReference type="GO" id="GO:0046872">
    <property type="term" value="F:metal ion binding"/>
    <property type="evidence" value="ECO:0007669"/>
    <property type="project" value="UniProtKB-KW"/>
</dbReference>
<keyword evidence="5" id="KW-0378">Hydrolase</keyword>
<dbReference type="PANTHER" id="PTHR47466">
    <property type="match status" value="1"/>
</dbReference>
<evidence type="ECO:0000256" key="3">
    <source>
        <dbReference type="ARBA" id="ARBA00022723"/>
    </source>
</evidence>
<gene>
    <name evidence="12" type="ORF">HNQ88_003636</name>
</gene>
<evidence type="ECO:0008006" key="14">
    <source>
        <dbReference type="Google" id="ProtNLM"/>
    </source>
</evidence>
<dbReference type="GO" id="GO:0006508">
    <property type="term" value="P:proteolysis"/>
    <property type="evidence" value="ECO:0007669"/>
    <property type="project" value="UniProtKB-KW"/>
</dbReference>
<dbReference type="RefSeq" id="WP_309940586.1">
    <property type="nucleotide sequence ID" value="NZ_AP025306.1"/>
</dbReference>
<evidence type="ECO:0000256" key="4">
    <source>
        <dbReference type="ARBA" id="ARBA00022729"/>
    </source>
</evidence>
<feature type="domain" description="Secretion system C-terminal sorting" evidence="11">
    <location>
        <begin position="704"/>
        <end position="773"/>
    </location>
</feature>
<protein>
    <recommendedName>
        <fullName evidence="14">Secreted protein (Por secretion system target)</fullName>
    </recommendedName>
</protein>
<dbReference type="SUPFAM" id="SSF49373">
    <property type="entry name" value="Invasin/intimin cell-adhesion fragments"/>
    <property type="match status" value="1"/>
</dbReference>
<evidence type="ECO:0000259" key="10">
    <source>
        <dbReference type="Pfam" id="PF05572"/>
    </source>
</evidence>
<sequence length="774" mass="83545">MKKTILSIVSAMILGGGSLIAQDRPSMDGCKVDELNNQIVEAHGGYNVPESTSARAKAAKYRIPVVFHVYGTSFNGRTVNDDIIKGALKSANDDFQGLNDDYNDVDPYFRDRRDKMDITFELARFDEDGNPTTGIVYYPTKSGYGNGDGYDAQIAADAWDNYKYMNVYIQNDLYNDGTTNNSGVAWYPNDWMSDNNLARVVYNGAYLGSNTDKEFASVLTHEFGHYLNLAHTFSGGCVSGGTTAGDYVADTPPTSGSLGCRNATNCFGELTNGENYMDYNVDCYYMFTQGQVSRMINALNSDSRRTLWTDENVQATLVGGPTLSFDVNTIIEEPNSNDGSFAQPTINVSLQDMEFVKNSGNLVSGTDFTVSNLPQGLGISVNLTNNTTAVVNITGNAASHEASDNGQFTIEFAQSAVTNYDISAEVHGLTQTVALDFMDPFKIIHTAVNETVNANNTFYKFYFDSSMEDGPVGNAGNGDNKGFGFWLTGQGVLHLETYGNPAVANQNTANVKLLNYNDDIGPNTAGWKNGGAWDSNDYHVINSTTYTAWRGQTKYIGVEFGMNGERYYGWIQLSVNGGGTTFNIVDYAYYTKPNTKIKAGITEVTLAEQTITFDPIDSPLLVGGANVAMNATATSGLTVTFTSSNPNVLRVNGNQLEIVGVGQATITASQAGDDTWEAATSVTQTITVEQESILGTPQVLGLSVYPNPNSGVFTVRASEEILSVKVVDLAGRVIKEINNASSKIEIDLSSSINGVYNVVIVSATGTSVNKIIVR</sequence>
<dbReference type="InterPro" id="IPR008964">
    <property type="entry name" value="Invasin/intimin_cell_adhesion"/>
</dbReference>
<feature type="chain" id="PRO_5042151051" description="Secreted protein (Por secretion system target)" evidence="9">
    <location>
        <begin position="22"/>
        <end position="774"/>
    </location>
</feature>
<dbReference type="NCBIfam" id="TIGR04183">
    <property type="entry name" value="Por_Secre_tail"/>
    <property type="match status" value="1"/>
</dbReference>
<evidence type="ECO:0000256" key="1">
    <source>
        <dbReference type="ARBA" id="ARBA00008721"/>
    </source>
</evidence>
<dbReference type="InterPro" id="IPR024079">
    <property type="entry name" value="MetalloPept_cat_dom_sf"/>
</dbReference>
<dbReference type="Gene3D" id="2.60.40.1080">
    <property type="match status" value="1"/>
</dbReference>
<dbReference type="Pfam" id="PF05572">
    <property type="entry name" value="Peptidase_M43"/>
    <property type="match status" value="1"/>
</dbReference>
<organism evidence="12 13">
    <name type="scientific">Aureibacter tunicatorum</name>
    <dbReference type="NCBI Taxonomy" id="866807"/>
    <lineage>
        <taxon>Bacteria</taxon>
        <taxon>Pseudomonadati</taxon>
        <taxon>Bacteroidota</taxon>
        <taxon>Cytophagia</taxon>
        <taxon>Cytophagales</taxon>
        <taxon>Persicobacteraceae</taxon>
        <taxon>Aureibacter</taxon>
    </lineage>
</organism>
<evidence type="ECO:0000256" key="5">
    <source>
        <dbReference type="ARBA" id="ARBA00022801"/>
    </source>
</evidence>
<evidence type="ECO:0000256" key="9">
    <source>
        <dbReference type="SAM" id="SignalP"/>
    </source>
</evidence>
<feature type="signal peptide" evidence="9">
    <location>
        <begin position="1"/>
        <end position="21"/>
    </location>
</feature>
<keyword evidence="3" id="KW-0479">Metal-binding</keyword>
<keyword evidence="8" id="KW-1015">Disulfide bond</keyword>
<dbReference type="GO" id="GO:0008237">
    <property type="term" value="F:metallopeptidase activity"/>
    <property type="evidence" value="ECO:0007669"/>
    <property type="project" value="UniProtKB-KW"/>
</dbReference>